<gene>
    <name evidence="1" type="ORF">C2L64_45450</name>
</gene>
<dbReference type="Proteomes" id="UP000236649">
    <property type="component" value="Chromosome 4"/>
</dbReference>
<dbReference type="AlphaFoldDB" id="A0AAN1MQQ2"/>
<organism evidence="1 2">
    <name type="scientific">Paraburkholderia hospita</name>
    <dbReference type="NCBI Taxonomy" id="169430"/>
    <lineage>
        <taxon>Bacteria</taxon>
        <taxon>Pseudomonadati</taxon>
        <taxon>Pseudomonadota</taxon>
        <taxon>Betaproteobacteria</taxon>
        <taxon>Burkholderiales</taxon>
        <taxon>Burkholderiaceae</taxon>
        <taxon>Paraburkholderia</taxon>
    </lineage>
</organism>
<dbReference type="KEGG" id="phs:C2L64_45450"/>
<evidence type="ECO:0000313" key="1">
    <source>
        <dbReference type="EMBL" id="AUT75611.1"/>
    </source>
</evidence>
<reference evidence="1 2" key="1">
    <citation type="submission" date="2018-01" db="EMBL/GenBank/DDBJ databases">
        <title>Species boundaries and ecological features among Paraburkholderia terrae DSMZ17804T, P. hospita DSMZ17164T and P. caribensis DSMZ13236T.</title>
        <authorList>
            <person name="Pratama A.A."/>
        </authorList>
    </citation>
    <scope>NUCLEOTIDE SEQUENCE [LARGE SCALE GENOMIC DNA]</scope>
    <source>
        <strain evidence="1 2">DSM 17164</strain>
    </source>
</reference>
<accession>A0AAN1MQQ2</accession>
<dbReference type="GeneID" id="55535538"/>
<evidence type="ECO:0000313" key="2">
    <source>
        <dbReference type="Proteomes" id="UP000236649"/>
    </source>
</evidence>
<dbReference type="RefSeq" id="WP_103153926.1">
    <property type="nucleotide sequence ID" value="NZ_CP026108.1"/>
</dbReference>
<sequence length="217" mass="23584">MNQNQNQAGKVPKIVVKAVKVEAGDANCEYLTVRGENAAIAGYRASTLCNKIDVTLVFQDDRYARITLYPSDQPDIEAKFLSTQKSVRARLSAGFGGTDFEKRWEEGCKVLESDLITFFEKYSLDEPAADGDLFGSGENPDPRVITEDGVIKSASPFSSEKEAAIAAKEFLGPKSKQGICFVIRETAPGAFDWLNMGSRAARATAISQRKLSTGVEA</sequence>
<protein>
    <submittedName>
        <fullName evidence="1">Uncharacterized protein</fullName>
    </submittedName>
</protein>
<name>A0AAN1MQQ2_9BURK</name>
<dbReference type="EMBL" id="CP026108">
    <property type="protein sequence ID" value="AUT75611.1"/>
    <property type="molecule type" value="Genomic_DNA"/>
</dbReference>
<proteinExistence type="predicted"/>